<name>A0A9E9A5T8_9CAUD</name>
<proteinExistence type="predicted"/>
<gene>
    <name evidence="1" type="ORF">FHOMOCKG_00020</name>
</gene>
<accession>A0A9E9A5T8</accession>
<protein>
    <submittedName>
        <fullName evidence="1">Uncharacterized protein</fullName>
    </submittedName>
</protein>
<keyword evidence="2" id="KW-1185">Reference proteome</keyword>
<organism evidence="1 2">
    <name type="scientific">Methanophagales virus GBV302</name>
    <dbReference type="NCBI Taxonomy" id="2999281"/>
    <lineage>
        <taxon>Viruses</taxon>
        <taxon>Duplodnaviria</taxon>
        <taxon>Heunggongvirae</taxon>
        <taxon>Uroviricota</taxon>
        <taxon>Caudoviricetes</taxon>
        <taxon>Nakonvirales</taxon>
        <taxon>Ekchuahviridae</taxon>
        <taxon>Kukulkanvirus</taxon>
        <taxon>Kukulkanvirus mexicoense</taxon>
    </lineage>
</organism>
<sequence length="49" mass="5865">MSDQHKCDITKFKFQFIENIGTKEKICVGMKYVQIMAKFLVFQDQFNKD</sequence>
<evidence type="ECO:0000313" key="2">
    <source>
        <dbReference type="Proteomes" id="UP001156237"/>
    </source>
</evidence>
<dbReference type="Proteomes" id="UP001156237">
    <property type="component" value="Segment"/>
</dbReference>
<dbReference type="EMBL" id="OP880253">
    <property type="protein sequence ID" value="WAE39548.1"/>
    <property type="molecule type" value="Genomic_DNA"/>
</dbReference>
<evidence type="ECO:0000313" key="1">
    <source>
        <dbReference type="EMBL" id="WAE39548.1"/>
    </source>
</evidence>
<reference evidence="1 2" key="1">
    <citation type="submission" date="2022-10" db="EMBL/GenBank/DDBJ databases">
        <title>Evolutionary Diversification of Methanotrophic Ca. Methanophagales (ANME-1) and Their Expansive Virome.</title>
        <authorList>
            <person name="Laso-Perez R."/>
            <person name="Wu F."/>
            <person name="Cremiere A."/>
            <person name="Speth D.R."/>
            <person name="Magyar J.S."/>
            <person name="Krupovic M."/>
            <person name="Orphan V.J."/>
        </authorList>
    </citation>
    <scope>NUCLEOTIDE SEQUENCE [LARGE SCALE GENOMIC DNA]</scope>
</reference>